<dbReference type="SUPFAM" id="SSF51230">
    <property type="entry name" value="Single hybrid motif"/>
    <property type="match status" value="1"/>
</dbReference>
<comment type="caution">
    <text evidence="7">The sequence shown here is derived from an EMBL/GenBank/DDBJ whole genome shotgun (WGS) entry which is preliminary data.</text>
</comment>
<dbReference type="RefSeq" id="WP_168036822.1">
    <property type="nucleotide sequence ID" value="NZ_JAATJH010000002.1"/>
</dbReference>
<organism evidence="7 8">
    <name type="scientific">Neolewinella antarctica</name>
    <dbReference type="NCBI Taxonomy" id="442734"/>
    <lineage>
        <taxon>Bacteria</taxon>
        <taxon>Pseudomonadati</taxon>
        <taxon>Bacteroidota</taxon>
        <taxon>Saprospiria</taxon>
        <taxon>Saprospirales</taxon>
        <taxon>Lewinellaceae</taxon>
        <taxon>Neolewinella</taxon>
    </lineage>
</organism>
<evidence type="ECO:0000256" key="2">
    <source>
        <dbReference type="ARBA" id="ARBA00023054"/>
    </source>
</evidence>
<evidence type="ECO:0000256" key="4">
    <source>
        <dbReference type="SAM" id="Phobius"/>
    </source>
</evidence>
<dbReference type="Gene3D" id="1.10.287.470">
    <property type="entry name" value="Helix hairpin bin"/>
    <property type="match status" value="1"/>
</dbReference>
<feature type="coiled-coil region" evidence="3">
    <location>
        <begin position="171"/>
        <end position="228"/>
    </location>
</feature>
<accession>A0ABX0XAH6</accession>
<dbReference type="Pfam" id="PF25954">
    <property type="entry name" value="Beta-barrel_RND_2"/>
    <property type="match status" value="1"/>
</dbReference>
<keyword evidence="2 3" id="KW-0175">Coiled coil</keyword>
<dbReference type="Proteomes" id="UP000770785">
    <property type="component" value="Unassembled WGS sequence"/>
</dbReference>
<dbReference type="Gene3D" id="2.40.30.170">
    <property type="match status" value="1"/>
</dbReference>
<sequence length="415" mass="46261">MDRQLDESHLKRKRVGQFLKWGLIATAVALVVYYGLQRLSPSADEDKLRFATVERGDILSTVNATALILPAFEEQVNAPVATTIKEVLLFSGSEVEAGALLMKLDRDFIGLQLDGRRDQLALKENNINLLNLEYDRDLKEIGYNAEIKKLELAASEAQLTDARRLLKVGGATEEEVEAAELAVRITKLESRKLDNELDYRKSSIAGRKRQLQLEVGMEEKEVSQLSRKMRETEVRAPRPGVVTWVNENIGQQVAEGAPLVRIANLGRYKVEASCSDRYAEQLAVGMPIELRLARARLSGTVTDILPEVKDNTIKFRVELTEPSHEQLRPNLRAELNVITQRKEDALRVKNGPAFRGGASQSVFVVRGEEATRMEVGTGLRNGDFVEITGGLAVGDRIIISDTEELERVSAFKITE</sequence>
<evidence type="ECO:0000256" key="3">
    <source>
        <dbReference type="SAM" id="Coils"/>
    </source>
</evidence>
<dbReference type="PANTHER" id="PTHR32347">
    <property type="entry name" value="EFFLUX SYSTEM COMPONENT YKNX-RELATED"/>
    <property type="match status" value="1"/>
</dbReference>
<dbReference type="InterPro" id="IPR011053">
    <property type="entry name" value="Single_hybrid_motif"/>
</dbReference>
<feature type="transmembrane region" description="Helical" evidence="4">
    <location>
        <begin position="18"/>
        <end position="36"/>
    </location>
</feature>
<keyword evidence="8" id="KW-1185">Reference proteome</keyword>
<dbReference type="PANTHER" id="PTHR32347:SF14">
    <property type="entry name" value="EFFLUX SYSTEM COMPONENT YKNX-RELATED"/>
    <property type="match status" value="1"/>
</dbReference>
<dbReference type="Gene3D" id="2.40.50.100">
    <property type="match status" value="1"/>
</dbReference>
<protein>
    <submittedName>
        <fullName evidence="7">HlyD family secretion protein</fullName>
    </submittedName>
</protein>
<dbReference type="Pfam" id="PF25967">
    <property type="entry name" value="RND-MFP_C"/>
    <property type="match status" value="1"/>
</dbReference>
<dbReference type="EMBL" id="JAATJH010000002">
    <property type="protein sequence ID" value="NJC26060.1"/>
    <property type="molecule type" value="Genomic_DNA"/>
</dbReference>
<evidence type="ECO:0000259" key="6">
    <source>
        <dbReference type="Pfam" id="PF25967"/>
    </source>
</evidence>
<dbReference type="InterPro" id="IPR058792">
    <property type="entry name" value="Beta-barrel_RND_2"/>
</dbReference>
<dbReference type="InterPro" id="IPR050465">
    <property type="entry name" value="UPF0194_transport"/>
</dbReference>
<keyword evidence="4" id="KW-1133">Transmembrane helix</keyword>
<dbReference type="InterPro" id="IPR058627">
    <property type="entry name" value="MdtA-like_C"/>
</dbReference>
<proteinExistence type="predicted"/>
<feature type="domain" description="CusB-like beta-barrel" evidence="5">
    <location>
        <begin position="270"/>
        <end position="339"/>
    </location>
</feature>
<keyword evidence="4" id="KW-0812">Transmembrane</keyword>
<keyword evidence="4" id="KW-0472">Membrane</keyword>
<reference evidence="7 8" key="1">
    <citation type="submission" date="2020-03" db="EMBL/GenBank/DDBJ databases">
        <title>Genomic Encyclopedia of Type Strains, Phase IV (KMG-IV): sequencing the most valuable type-strain genomes for metagenomic binning, comparative biology and taxonomic classification.</title>
        <authorList>
            <person name="Goeker M."/>
        </authorList>
    </citation>
    <scope>NUCLEOTIDE SEQUENCE [LARGE SCALE GENOMIC DNA]</scope>
    <source>
        <strain evidence="7 8">DSM 105096</strain>
    </source>
</reference>
<name>A0ABX0XAH6_9BACT</name>
<feature type="domain" description="Multidrug resistance protein MdtA-like C-terminal permuted SH3" evidence="6">
    <location>
        <begin position="364"/>
        <end position="401"/>
    </location>
</feature>
<evidence type="ECO:0000313" key="8">
    <source>
        <dbReference type="Proteomes" id="UP000770785"/>
    </source>
</evidence>
<evidence type="ECO:0000313" key="7">
    <source>
        <dbReference type="EMBL" id="NJC26060.1"/>
    </source>
</evidence>
<gene>
    <name evidence="7" type="ORF">GGR27_001559</name>
</gene>
<comment type="subcellular location">
    <subcellularLocation>
        <location evidence="1">Cell envelope</location>
    </subcellularLocation>
</comment>
<evidence type="ECO:0000256" key="1">
    <source>
        <dbReference type="ARBA" id="ARBA00004196"/>
    </source>
</evidence>
<dbReference type="Gene3D" id="2.40.420.20">
    <property type="match status" value="1"/>
</dbReference>
<evidence type="ECO:0000259" key="5">
    <source>
        <dbReference type="Pfam" id="PF25954"/>
    </source>
</evidence>